<dbReference type="PANTHER" id="PTHR12843">
    <property type="entry name" value="PROTEIN-LYSINE N-METHYLTRANSFERASE METTL10"/>
    <property type="match status" value="1"/>
</dbReference>
<dbReference type="GO" id="GO:0008168">
    <property type="term" value="F:methyltransferase activity"/>
    <property type="evidence" value="ECO:0007669"/>
    <property type="project" value="UniProtKB-KW"/>
</dbReference>
<gene>
    <name evidence="1" type="ORF">CJ263_11805</name>
</gene>
<organism evidence="1 2">
    <name type="scientific">Maribacter cobaltidurans</name>
    <dbReference type="NCBI Taxonomy" id="1178778"/>
    <lineage>
        <taxon>Bacteria</taxon>
        <taxon>Pseudomonadati</taxon>
        <taxon>Bacteroidota</taxon>
        <taxon>Flavobacteriia</taxon>
        <taxon>Flavobacteriales</taxon>
        <taxon>Flavobacteriaceae</taxon>
        <taxon>Maribacter</taxon>
    </lineage>
</organism>
<proteinExistence type="predicted"/>
<keyword evidence="1" id="KW-0489">Methyltransferase</keyword>
<name>A0A223V6M0_9FLAO</name>
<dbReference type="CDD" id="cd02440">
    <property type="entry name" value="AdoMet_MTases"/>
    <property type="match status" value="1"/>
</dbReference>
<sequence length="207" mass="23921">MKSDEYTKKHWEEVYTGKSDEEVSWFEGKPSTSLDIIASLDLPKDSSIIDIGGGNSNLISHLLKNDYNNLSILDISENALQRTKSKLGKSAAKVQWINSDILNFEPTQDFELWHDRATFHFFTREEDILKYIDILGRSLKTGAYFILATFSTTGPKRCSGLEITQYSPEKLKELFKVDFTLLESFEKIHKTPFKTEQNFIYNLFQKK</sequence>
<reference evidence="1 2" key="1">
    <citation type="submission" date="2017-08" db="EMBL/GenBank/DDBJ databases">
        <title>The complete genome sequence of Maribacter sp. B1, isolated from deep-sea sediment.</title>
        <authorList>
            <person name="Wu Y.-H."/>
            <person name="Cheng H."/>
            <person name="Xu X.-W."/>
        </authorList>
    </citation>
    <scope>NUCLEOTIDE SEQUENCE [LARGE SCALE GENOMIC DNA]</scope>
    <source>
        <strain evidence="1 2">B1</strain>
    </source>
</reference>
<dbReference type="Proteomes" id="UP000215244">
    <property type="component" value="Chromosome"/>
</dbReference>
<evidence type="ECO:0000313" key="2">
    <source>
        <dbReference type="Proteomes" id="UP000215244"/>
    </source>
</evidence>
<dbReference type="OrthoDB" id="9788660at2"/>
<dbReference type="EMBL" id="CP022957">
    <property type="protein sequence ID" value="ASV30847.1"/>
    <property type="molecule type" value="Genomic_DNA"/>
</dbReference>
<dbReference type="InterPro" id="IPR029063">
    <property type="entry name" value="SAM-dependent_MTases_sf"/>
</dbReference>
<dbReference type="Pfam" id="PF13847">
    <property type="entry name" value="Methyltransf_31"/>
    <property type="match status" value="1"/>
</dbReference>
<keyword evidence="1" id="KW-0808">Transferase</keyword>
<dbReference type="AlphaFoldDB" id="A0A223V6M0"/>
<dbReference type="InterPro" id="IPR025714">
    <property type="entry name" value="Methyltranfer_dom"/>
</dbReference>
<protein>
    <submittedName>
        <fullName evidence="1">SAM-dependent methyltransferase</fullName>
    </submittedName>
</protein>
<dbReference type="RefSeq" id="WP_094997461.1">
    <property type="nucleotide sequence ID" value="NZ_BMJL01000007.1"/>
</dbReference>
<evidence type="ECO:0000313" key="1">
    <source>
        <dbReference type="EMBL" id="ASV30847.1"/>
    </source>
</evidence>
<dbReference type="KEGG" id="marb:CJ263_11805"/>
<dbReference type="PANTHER" id="PTHR12843:SF5">
    <property type="entry name" value="EEF1A LYSINE METHYLTRANSFERASE 2"/>
    <property type="match status" value="1"/>
</dbReference>
<dbReference type="SUPFAM" id="SSF53335">
    <property type="entry name" value="S-adenosyl-L-methionine-dependent methyltransferases"/>
    <property type="match status" value="1"/>
</dbReference>
<keyword evidence="2" id="KW-1185">Reference proteome</keyword>
<dbReference type="GO" id="GO:0032259">
    <property type="term" value="P:methylation"/>
    <property type="evidence" value="ECO:0007669"/>
    <property type="project" value="UniProtKB-KW"/>
</dbReference>
<accession>A0A223V6M0</accession>
<dbReference type="Gene3D" id="3.40.50.150">
    <property type="entry name" value="Vaccinia Virus protein VP39"/>
    <property type="match status" value="1"/>
</dbReference>